<comment type="catalytic activity">
    <reaction evidence="18">
        <text>L-seryl-[protein] + ATP = O-phospho-L-seryl-[protein] + ADP + H(+)</text>
        <dbReference type="Rhea" id="RHEA:17989"/>
        <dbReference type="Rhea" id="RHEA-COMP:9863"/>
        <dbReference type="Rhea" id="RHEA-COMP:11604"/>
        <dbReference type="ChEBI" id="CHEBI:15378"/>
        <dbReference type="ChEBI" id="CHEBI:29999"/>
        <dbReference type="ChEBI" id="CHEBI:30616"/>
        <dbReference type="ChEBI" id="CHEBI:83421"/>
        <dbReference type="ChEBI" id="CHEBI:456216"/>
        <dbReference type="EC" id="2.7.11.1"/>
    </reaction>
</comment>
<keyword evidence="9" id="KW-0547">Nucleotide-binding</keyword>
<evidence type="ECO:0000256" key="16">
    <source>
        <dbReference type="ARBA" id="ARBA00023180"/>
    </source>
</evidence>
<evidence type="ECO:0000256" key="7">
    <source>
        <dbReference type="ARBA" id="ARBA00022729"/>
    </source>
</evidence>
<evidence type="ECO:0000256" key="8">
    <source>
        <dbReference type="ARBA" id="ARBA00022737"/>
    </source>
</evidence>
<dbReference type="Proteomes" id="UP000233837">
    <property type="component" value="Unassembled WGS sequence"/>
</dbReference>
<evidence type="ECO:0000256" key="10">
    <source>
        <dbReference type="ARBA" id="ARBA00022777"/>
    </source>
</evidence>
<gene>
    <name evidence="23" type="primary">CRK25</name>
    <name evidence="23" type="ORF">MA16_Dca024477</name>
</gene>
<dbReference type="AlphaFoldDB" id="A0A2I0V999"/>
<feature type="domain" description="Gnk2-homologous" evidence="22">
    <location>
        <begin position="31"/>
        <end position="135"/>
    </location>
</feature>
<evidence type="ECO:0000256" key="5">
    <source>
        <dbReference type="ARBA" id="ARBA00022679"/>
    </source>
</evidence>
<name>A0A2I0V999_9ASPA</name>
<organism evidence="23 24">
    <name type="scientific">Dendrobium catenatum</name>
    <dbReference type="NCBI Taxonomy" id="906689"/>
    <lineage>
        <taxon>Eukaryota</taxon>
        <taxon>Viridiplantae</taxon>
        <taxon>Streptophyta</taxon>
        <taxon>Embryophyta</taxon>
        <taxon>Tracheophyta</taxon>
        <taxon>Spermatophyta</taxon>
        <taxon>Magnoliopsida</taxon>
        <taxon>Liliopsida</taxon>
        <taxon>Asparagales</taxon>
        <taxon>Orchidaceae</taxon>
        <taxon>Epidendroideae</taxon>
        <taxon>Malaxideae</taxon>
        <taxon>Dendrobiinae</taxon>
        <taxon>Dendrobium</taxon>
    </lineage>
</organism>
<feature type="domain" description="Gnk2-homologous" evidence="22">
    <location>
        <begin position="139"/>
        <end position="242"/>
    </location>
</feature>
<dbReference type="InterPro" id="IPR002902">
    <property type="entry name" value="GNK2"/>
</dbReference>
<evidence type="ECO:0000256" key="13">
    <source>
        <dbReference type="ARBA" id="ARBA00023136"/>
    </source>
</evidence>
<evidence type="ECO:0000256" key="6">
    <source>
        <dbReference type="ARBA" id="ARBA00022692"/>
    </source>
</evidence>
<dbReference type="PANTHER" id="PTHR27002:SF1040">
    <property type="entry name" value="OS07G0538400 PROTEIN"/>
    <property type="match status" value="1"/>
</dbReference>
<evidence type="ECO:0000256" key="4">
    <source>
        <dbReference type="ARBA" id="ARBA00022553"/>
    </source>
</evidence>
<evidence type="ECO:0000256" key="17">
    <source>
        <dbReference type="ARBA" id="ARBA00047899"/>
    </source>
</evidence>
<dbReference type="InterPro" id="IPR001245">
    <property type="entry name" value="Ser-Thr/Tyr_kinase_cat_dom"/>
</dbReference>
<reference evidence="23 24" key="1">
    <citation type="journal article" date="2016" name="Sci. Rep.">
        <title>The Dendrobium catenatum Lindl. genome sequence provides insights into polysaccharide synthase, floral development and adaptive evolution.</title>
        <authorList>
            <person name="Zhang G.Q."/>
            <person name="Xu Q."/>
            <person name="Bian C."/>
            <person name="Tsai W.C."/>
            <person name="Yeh C.M."/>
            <person name="Liu K.W."/>
            <person name="Yoshida K."/>
            <person name="Zhang L.S."/>
            <person name="Chang S.B."/>
            <person name="Chen F."/>
            <person name="Shi Y."/>
            <person name="Su Y.Y."/>
            <person name="Zhang Y.Q."/>
            <person name="Chen L.J."/>
            <person name="Yin Y."/>
            <person name="Lin M."/>
            <person name="Huang H."/>
            <person name="Deng H."/>
            <person name="Wang Z.W."/>
            <person name="Zhu S.L."/>
            <person name="Zhao X."/>
            <person name="Deng C."/>
            <person name="Niu S.C."/>
            <person name="Huang J."/>
            <person name="Wang M."/>
            <person name="Liu G.H."/>
            <person name="Yang H.J."/>
            <person name="Xiao X.J."/>
            <person name="Hsiao Y.Y."/>
            <person name="Wu W.L."/>
            <person name="Chen Y.Y."/>
            <person name="Mitsuda N."/>
            <person name="Ohme-Takagi M."/>
            <person name="Luo Y.B."/>
            <person name="Van de Peer Y."/>
            <person name="Liu Z.J."/>
        </authorList>
    </citation>
    <scope>NUCLEOTIDE SEQUENCE [LARGE SCALE GENOMIC DNA]</scope>
    <source>
        <tissue evidence="23">The whole plant</tissue>
    </source>
</reference>
<dbReference type="EMBL" id="KZ504025">
    <property type="protein sequence ID" value="PKU59988.1"/>
    <property type="molecule type" value="Genomic_DNA"/>
</dbReference>
<evidence type="ECO:0000256" key="12">
    <source>
        <dbReference type="ARBA" id="ARBA00022989"/>
    </source>
</evidence>
<feature type="signal peptide" evidence="20">
    <location>
        <begin position="1"/>
        <end position="26"/>
    </location>
</feature>
<keyword evidence="12 19" id="KW-1133">Transmembrane helix</keyword>
<dbReference type="Gene3D" id="1.10.510.10">
    <property type="entry name" value="Transferase(Phosphotransferase) domain 1"/>
    <property type="match status" value="1"/>
</dbReference>
<keyword evidence="16" id="KW-0325">Glycoprotein</keyword>
<dbReference type="STRING" id="906689.A0A2I0V999"/>
<dbReference type="InterPro" id="IPR000719">
    <property type="entry name" value="Prot_kinase_dom"/>
</dbReference>
<evidence type="ECO:0000256" key="14">
    <source>
        <dbReference type="ARBA" id="ARBA00023157"/>
    </source>
</evidence>
<reference evidence="23 24" key="2">
    <citation type="journal article" date="2017" name="Nature">
        <title>The Apostasia genome and the evolution of orchids.</title>
        <authorList>
            <person name="Zhang G.Q."/>
            <person name="Liu K.W."/>
            <person name="Li Z."/>
            <person name="Lohaus R."/>
            <person name="Hsiao Y.Y."/>
            <person name="Niu S.C."/>
            <person name="Wang J.Y."/>
            <person name="Lin Y.C."/>
            <person name="Xu Q."/>
            <person name="Chen L.J."/>
            <person name="Yoshida K."/>
            <person name="Fujiwara S."/>
            <person name="Wang Z.W."/>
            <person name="Zhang Y.Q."/>
            <person name="Mitsuda N."/>
            <person name="Wang M."/>
            <person name="Liu G.H."/>
            <person name="Pecoraro L."/>
            <person name="Huang H.X."/>
            <person name="Xiao X.J."/>
            <person name="Lin M."/>
            <person name="Wu X.Y."/>
            <person name="Wu W.L."/>
            <person name="Chen Y.Y."/>
            <person name="Chang S.B."/>
            <person name="Sakamoto S."/>
            <person name="Ohme-Takagi M."/>
            <person name="Yagi M."/>
            <person name="Zeng S.J."/>
            <person name="Shen C.Y."/>
            <person name="Yeh C.M."/>
            <person name="Luo Y.B."/>
            <person name="Tsai W.C."/>
            <person name="Van de Peer Y."/>
            <person name="Liu Z.J."/>
        </authorList>
    </citation>
    <scope>NUCLEOTIDE SEQUENCE [LARGE SCALE GENOMIC DNA]</scope>
    <source>
        <tissue evidence="23">The whole plant</tissue>
    </source>
</reference>
<dbReference type="CDD" id="cd14066">
    <property type="entry name" value="STKc_IRAK"/>
    <property type="match status" value="1"/>
</dbReference>
<keyword evidence="11" id="KW-0067">ATP-binding</keyword>
<dbReference type="GO" id="GO:0005886">
    <property type="term" value="C:plasma membrane"/>
    <property type="evidence" value="ECO:0007669"/>
    <property type="project" value="TreeGrafter"/>
</dbReference>
<evidence type="ECO:0000256" key="11">
    <source>
        <dbReference type="ARBA" id="ARBA00022840"/>
    </source>
</evidence>
<dbReference type="InterPro" id="IPR038408">
    <property type="entry name" value="GNK2_sf"/>
</dbReference>
<dbReference type="InterPro" id="IPR011009">
    <property type="entry name" value="Kinase-like_dom_sf"/>
</dbReference>
<keyword evidence="3" id="KW-0723">Serine/threonine-protein kinase</keyword>
<keyword evidence="10 23" id="KW-0418">Kinase</keyword>
<comment type="catalytic activity">
    <reaction evidence="17">
        <text>L-threonyl-[protein] + ATP = O-phospho-L-threonyl-[protein] + ADP + H(+)</text>
        <dbReference type="Rhea" id="RHEA:46608"/>
        <dbReference type="Rhea" id="RHEA-COMP:11060"/>
        <dbReference type="Rhea" id="RHEA-COMP:11605"/>
        <dbReference type="ChEBI" id="CHEBI:15378"/>
        <dbReference type="ChEBI" id="CHEBI:30013"/>
        <dbReference type="ChEBI" id="CHEBI:30616"/>
        <dbReference type="ChEBI" id="CHEBI:61977"/>
        <dbReference type="ChEBI" id="CHEBI:456216"/>
        <dbReference type="EC" id="2.7.11.1"/>
    </reaction>
</comment>
<dbReference type="FunFam" id="3.30.200.20:FF:000195">
    <property type="entry name" value="G-type lectin S-receptor-like serine/threonine-protein kinase"/>
    <property type="match status" value="1"/>
</dbReference>
<keyword evidence="7 20" id="KW-0732">Signal</keyword>
<dbReference type="FunFam" id="1.10.510.10:FF:000343">
    <property type="entry name" value="Cysteine-rich receptor-like protein kinase 28"/>
    <property type="match status" value="1"/>
</dbReference>
<feature type="transmembrane region" description="Helical" evidence="19">
    <location>
        <begin position="276"/>
        <end position="299"/>
    </location>
</feature>
<evidence type="ECO:0000256" key="9">
    <source>
        <dbReference type="ARBA" id="ARBA00022741"/>
    </source>
</evidence>
<keyword evidence="5" id="KW-0808">Transferase</keyword>
<evidence type="ECO:0000256" key="2">
    <source>
        <dbReference type="ARBA" id="ARBA00012513"/>
    </source>
</evidence>
<keyword evidence="15 23" id="KW-0675">Receptor</keyword>
<dbReference type="PANTHER" id="PTHR27002">
    <property type="entry name" value="RECEPTOR-LIKE SERINE/THREONINE-PROTEIN KINASE SD1-8"/>
    <property type="match status" value="1"/>
</dbReference>
<dbReference type="Gene3D" id="3.30.200.20">
    <property type="entry name" value="Phosphorylase Kinase, domain 1"/>
    <property type="match status" value="1"/>
</dbReference>
<sequence length="654" mass="72573">MSPPNSPLFLFSLLTIILSITVQTFSQGDQNNPFITDCHGENFTSSSPYDSNLRLLLHELIKSTPNSPSFFFLNNSTSPQIFGLAQCRPDITPAVCSTCLNQSVVASLNNKGCGLKKSFANRAGNCLIRYSDQTFYNSLEEKLFVHYSYTDNASASFNSRVNILMKRVMSSAAAAVLKFAVGVANDSVDAPNIYGMGWCSLDLASSDCAQCLSNVFDRIPAGKTQGSGAFASCHLRFETYQFYSNSTLLPAPAPEAGAPTPQAGGNISTNKRSKTVAVVAGISGAVALLLFCTFFILLLRQRKRKLLASEIRYAVDEEEVLEKKFEVKMIDFCAIKNATNNFAKENKLGEGGFGPVYKGVLMNGQEIAVKRLSTTSRQGLQEMKNEINFTAKLQHKNLIRLLGYCLEQEEKLLVYEFLPNTSLDKFLFDPIRRIQIGWESRLKIIIGIGRGLLYLHEDSRLRIVHRDLKAANILLDSDMNPKISDFGLAKLFGVDETERNTTRVCGTLGYMAPEYALHGFFSTKSDVYSFGVLVLEIITGEKCTEASEQTVNLLSYVWKRWKQGKALEVIDKRIGKRYSAQEALRVIQIALLCVQEQATQRPNMAFIIAMLCTSSMKLPIPPTPAYYNGKSISVDSKAVARNTNLAWPRVERRA</sequence>
<evidence type="ECO:0000256" key="3">
    <source>
        <dbReference type="ARBA" id="ARBA00022527"/>
    </source>
</evidence>
<dbReference type="InterPro" id="IPR008271">
    <property type="entry name" value="Ser/Thr_kinase_AS"/>
</dbReference>
<keyword evidence="6 19" id="KW-0812">Transmembrane</keyword>
<proteinExistence type="predicted"/>
<protein>
    <recommendedName>
        <fullName evidence="2">non-specific serine/threonine protein kinase</fullName>
        <ecNumber evidence="2">2.7.11.1</ecNumber>
    </recommendedName>
</protein>
<feature type="chain" id="PRO_5014154317" description="non-specific serine/threonine protein kinase" evidence="20">
    <location>
        <begin position="27"/>
        <end position="654"/>
    </location>
</feature>
<dbReference type="PROSITE" id="PS50011">
    <property type="entry name" value="PROTEIN_KINASE_DOM"/>
    <property type="match status" value="1"/>
</dbReference>
<accession>A0A2I0V999</accession>
<evidence type="ECO:0000313" key="24">
    <source>
        <dbReference type="Proteomes" id="UP000233837"/>
    </source>
</evidence>
<evidence type="ECO:0000259" key="21">
    <source>
        <dbReference type="PROSITE" id="PS50011"/>
    </source>
</evidence>
<dbReference type="PROSITE" id="PS00108">
    <property type="entry name" value="PROTEIN_KINASE_ST"/>
    <property type="match status" value="1"/>
</dbReference>
<keyword evidence="13 19" id="KW-0472">Membrane</keyword>
<dbReference type="GO" id="GO:0004674">
    <property type="term" value="F:protein serine/threonine kinase activity"/>
    <property type="evidence" value="ECO:0007669"/>
    <property type="project" value="UniProtKB-KW"/>
</dbReference>
<dbReference type="EC" id="2.7.11.1" evidence="2"/>
<evidence type="ECO:0000313" key="23">
    <source>
        <dbReference type="EMBL" id="PKU59988.1"/>
    </source>
</evidence>
<keyword evidence="24" id="KW-1185">Reference proteome</keyword>
<dbReference type="Pfam" id="PF07714">
    <property type="entry name" value="PK_Tyr_Ser-Thr"/>
    <property type="match status" value="1"/>
</dbReference>
<dbReference type="Pfam" id="PF01657">
    <property type="entry name" value="Stress-antifung"/>
    <property type="match status" value="2"/>
</dbReference>
<evidence type="ECO:0000256" key="19">
    <source>
        <dbReference type="SAM" id="Phobius"/>
    </source>
</evidence>
<keyword evidence="8" id="KW-0677">Repeat</keyword>
<evidence type="ECO:0000256" key="18">
    <source>
        <dbReference type="ARBA" id="ARBA00048679"/>
    </source>
</evidence>
<dbReference type="CDD" id="cd23509">
    <property type="entry name" value="Gnk2-like"/>
    <property type="match status" value="2"/>
</dbReference>
<keyword evidence="4" id="KW-0597">Phosphoprotein</keyword>
<dbReference type="GO" id="GO:0005524">
    <property type="term" value="F:ATP binding"/>
    <property type="evidence" value="ECO:0007669"/>
    <property type="project" value="UniProtKB-KW"/>
</dbReference>
<evidence type="ECO:0000259" key="22">
    <source>
        <dbReference type="PROSITE" id="PS51473"/>
    </source>
</evidence>
<dbReference type="SUPFAM" id="SSF56112">
    <property type="entry name" value="Protein kinase-like (PK-like)"/>
    <property type="match status" value="1"/>
</dbReference>
<comment type="subcellular location">
    <subcellularLocation>
        <location evidence="1">Membrane</location>
        <topology evidence="1">Single-pass membrane protein</topology>
    </subcellularLocation>
</comment>
<dbReference type="Gene3D" id="3.30.430.20">
    <property type="entry name" value="Gnk2 domain, C-X8-C-X2-C motif"/>
    <property type="match status" value="2"/>
</dbReference>
<dbReference type="PROSITE" id="PS51473">
    <property type="entry name" value="GNK2"/>
    <property type="match status" value="2"/>
</dbReference>
<dbReference type="SMART" id="SM00220">
    <property type="entry name" value="S_TKc"/>
    <property type="match status" value="1"/>
</dbReference>
<evidence type="ECO:0000256" key="15">
    <source>
        <dbReference type="ARBA" id="ARBA00023170"/>
    </source>
</evidence>
<evidence type="ECO:0000256" key="20">
    <source>
        <dbReference type="SAM" id="SignalP"/>
    </source>
</evidence>
<evidence type="ECO:0000256" key="1">
    <source>
        <dbReference type="ARBA" id="ARBA00004167"/>
    </source>
</evidence>
<keyword evidence="14" id="KW-1015">Disulfide bond</keyword>
<feature type="domain" description="Protein kinase" evidence="21">
    <location>
        <begin position="342"/>
        <end position="616"/>
    </location>
</feature>